<dbReference type="RefSeq" id="XP_013416400.1">
    <property type="nucleotide sequence ID" value="XM_013560946.1"/>
</dbReference>
<keyword evidence="1" id="KW-0812">Transmembrane</keyword>
<dbReference type="AlphaFoldDB" id="A0A1S3K195"/>
<feature type="transmembrane region" description="Helical" evidence="1">
    <location>
        <begin position="135"/>
        <end position="156"/>
    </location>
</feature>
<feature type="transmembrane region" description="Helical" evidence="1">
    <location>
        <begin position="97"/>
        <end position="120"/>
    </location>
</feature>
<dbReference type="KEGG" id="lak:106177981"/>
<keyword evidence="1" id="KW-0472">Membrane</keyword>
<dbReference type="OrthoDB" id="8122744at2759"/>
<feature type="transmembrane region" description="Helical" evidence="1">
    <location>
        <begin position="20"/>
        <end position="45"/>
    </location>
</feature>
<dbReference type="PANTHER" id="PTHR36694">
    <property type="entry name" value="PASIFLORA 1, ISOFORM A-RELATED"/>
    <property type="match status" value="1"/>
</dbReference>
<sequence>MMTKCCFCWSLHRGTLACCFYTLFCSLGSLVYYCYIATLTSMAVTGGYYTECGTFFGGNFILSDAISYISVPLHLLWLLASLVALCGAGKSRTRWMLVPWMVFTIVECLYYIVCIVLYYICGMDTVFLPNLSSYIWVPVVLNIAFFVINVYALICVGSYHHLFGYTDDLDSADGYSNHMTGSRSTSGGGGGGFSLEAPTIYSSKYPELPEEKRKIKLKKGSESTV</sequence>
<organism evidence="2 3">
    <name type="scientific">Lingula anatina</name>
    <name type="common">Brachiopod</name>
    <name type="synonym">Lingula unguis</name>
    <dbReference type="NCBI Taxonomy" id="7574"/>
    <lineage>
        <taxon>Eukaryota</taxon>
        <taxon>Metazoa</taxon>
        <taxon>Spiralia</taxon>
        <taxon>Lophotrochozoa</taxon>
        <taxon>Brachiopoda</taxon>
        <taxon>Linguliformea</taxon>
        <taxon>Lingulata</taxon>
        <taxon>Lingulida</taxon>
        <taxon>Linguloidea</taxon>
        <taxon>Lingulidae</taxon>
        <taxon>Lingula</taxon>
    </lineage>
</organism>
<accession>A0A1S3K195</accession>
<reference evidence="3" key="1">
    <citation type="submission" date="2025-08" db="UniProtKB">
        <authorList>
            <consortium name="RefSeq"/>
        </authorList>
    </citation>
    <scope>IDENTIFICATION</scope>
    <source>
        <tissue evidence="3">Gonads</tissue>
    </source>
</reference>
<protein>
    <submittedName>
        <fullName evidence="3">Uncharacterized protein LOC106177981</fullName>
    </submittedName>
</protein>
<keyword evidence="2" id="KW-1185">Reference proteome</keyword>
<feature type="transmembrane region" description="Helical" evidence="1">
    <location>
        <begin position="65"/>
        <end position="85"/>
    </location>
</feature>
<evidence type="ECO:0000256" key="1">
    <source>
        <dbReference type="SAM" id="Phobius"/>
    </source>
</evidence>
<dbReference type="PANTHER" id="PTHR36694:SF11">
    <property type="entry name" value="LP21121P-RELATED"/>
    <property type="match status" value="1"/>
</dbReference>
<gene>
    <name evidence="3" type="primary">LOC106177981</name>
</gene>
<dbReference type="GeneID" id="106177981"/>
<evidence type="ECO:0000313" key="3">
    <source>
        <dbReference type="RefSeq" id="XP_013416400.1"/>
    </source>
</evidence>
<dbReference type="Proteomes" id="UP000085678">
    <property type="component" value="Unplaced"/>
</dbReference>
<name>A0A1S3K195_LINAN</name>
<dbReference type="InParanoid" id="A0A1S3K195"/>
<evidence type="ECO:0000313" key="2">
    <source>
        <dbReference type="Proteomes" id="UP000085678"/>
    </source>
</evidence>
<proteinExistence type="predicted"/>
<keyword evidence="1" id="KW-1133">Transmembrane helix</keyword>